<dbReference type="InterPro" id="IPR036273">
    <property type="entry name" value="CRAL/TRIO_N_dom_sf"/>
</dbReference>
<dbReference type="SUPFAM" id="SSF52087">
    <property type="entry name" value="CRAL/TRIO domain"/>
    <property type="match status" value="1"/>
</dbReference>
<dbReference type="PROSITE" id="PS50191">
    <property type="entry name" value="CRAL_TRIO"/>
    <property type="match status" value="1"/>
</dbReference>
<sequence>MVLHVVQVLDVSARSMTDVAVAVPSALRGKKATRVYGVQRAVQPHEIDIFRTWLKQQPHLPHDIPDETLAMFLHSQNHSLEMSKLTLDRSYSIRTAAPEIFLDRDPFAPELQDVFKIGYYSPLPARCPDGVVAFLCSIKDNDPNKFNFVNCIKVSLMVLDLVQLRDGPVPGYRLILDMKGTNIAHVAKINFATMKRALDYQQEGLPVKLKSVHVINAIPLLHQILALVKPLLKPETRNMLHVHTEAQVQKFYEYVPKELMPKEYGGDAPCQDDLNDLVKTGLEQMAPWFREEERLRVTESLRPARSRGYQSAESFGCNGSFKKLNLD</sequence>
<dbReference type="GO" id="GO:0016020">
    <property type="term" value="C:membrane"/>
    <property type="evidence" value="ECO:0007669"/>
    <property type="project" value="TreeGrafter"/>
</dbReference>
<dbReference type="InterPro" id="IPR001251">
    <property type="entry name" value="CRAL-TRIO_dom"/>
</dbReference>
<dbReference type="RefSeq" id="XP_034236685.1">
    <property type="nucleotide sequence ID" value="XM_034380794.1"/>
</dbReference>
<dbReference type="GeneID" id="117642529"/>
<dbReference type="PANTHER" id="PTHR10174">
    <property type="entry name" value="ALPHA-TOCOPHEROL TRANSFER PROTEIN-RELATED"/>
    <property type="match status" value="1"/>
</dbReference>
<dbReference type="KEGG" id="tpal:117642529"/>
<protein>
    <submittedName>
        <fullName evidence="3">Alpha-tocopherol transfer protein-like isoform X1</fullName>
    </submittedName>
</protein>
<dbReference type="InterPro" id="IPR036865">
    <property type="entry name" value="CRAL-TRIO_dom_sf"/>
</dbReference>
<dbReference type="AlphaFoldDB" id="A0A6P8YI55"/>
<proteinExistence type="predicted"/>
<accession>A0A6P8YI55</accession>
<evidence type="ECO:0000259" key="1">
    <source>
        <dbReference type="PROSITE" id="PS50191"/>
    </source>
</evidence>
<dbReference type="Pfam" id="PF00650">
    <property type="entry name" value="CRAL_TRIO"/>
    <property type="match status" value="1"/>
</dbReference>
<dbReference type="OrthoDB" id="6432525at2759"/>
<organism evidence="3">
    <name type="scientific">Thrips palmi</name>
    <name type="common">Melon thrips</name>
    <dbReference type="NCBI Taxonomy" id="161013"/>
    <lineage>
        <taxon>Eukaryota</taxon>
        <taxon>Metazoa</taxon>
        <taxon>Ecdysozoa</taxon>
        <taxon>Arthropoda</taxon>
        <taxon>Hexapoda</taxon>
        <taxon>Insecta</taxon>
        <taxon>Pterygota</taxon>
        <taxon>Neoptera</taxon>
        <taxon>Paraneoptera</taxon>
        <taxon>Thysanoptera</taxon>
        <taxon>Terebrantia</taxon>
        <taxon>Thripoidea</taxon>
        <taxon>Thripidae</taxon>
        <taxon>Thrips</taxon>
    </lineage>
</organism>
<dbReference type="Gene3D" id="3.40.525.10">
    <property type="entry name" value="CRAL-TRIO lipid binding domain"/>
    <property type="match status" value="1"/>
</dbReference>
<feature type="domain" description="CRAL-TRIO" evidence="1">
    <location>
        <begin position="174"/>
        <end position="272"/>
    </location>
</feature>
<dbReference type="InParanoid" id="A0A6P8YI55"/>
<gene>
    <name evidence="3" type="primary">LOC117642529</name>
</gene>
<evidence type="ECO:0000313" key="3">
    <source>
        <dbReference type="RefSeq" id="XP_034236685.1"/>
    </source>
</evidence>
<keyword evidence="2" id="KW-1185">Reference proteome</keyword>
<dbReference type="PRINTS" id="PR00180">
    <property type="entry name" value="CRETINALDHBP"/>
</dbReference>
<evidence type="ECO:0000313" key="2">
    <source>
        <dbReference type="Proteomes" id="UP000515158"/>
    </source>
</evidence>
<dbReference type="PANTHER" id="PTHR10174:SF224">
    <property type="entry name" value="RETINOL-BINDING PROTEIN PINTA"/>
    <property type="match status" value="1"/>
</dbReference>
<reference evidence="3" key="1">
    <citation type="submission" date="2025-08" db="UniProtKB">
        <authorList>
            <consortium name="RefSeq"/>
        </authorList>
    </citation>
    <scope>IDENTIFICATION</scope>
    <source>
        <tissue evidence="3">Total insect</tissue>
    </source>
</reference>
<dbReference type="Proteomes" id="UP000515158">
    <property type="component" value="Unplaced"/>
</dbReference>
<dbReference type="SUPFAM" id="SSF46938">
    <property type="entry name" value="CRAL/TRIO N-terminal domain"/>
    <property type="match status" value="1"/>
</dbReference>
<dbReference type="SMART" id="SM00516">
    <property type="entry name" value="SEC14"/>
    <property type="match status" value="1"/>
</dbReference>
<dbReference type="GO" id="GO:1902936">
    <property type="term" value="F:phosphatidylinositol bisphosphate binding"/>
    <property type="evidence" value="ECO:0007669"/>
    <property type="project" value="TreeGrafter"/>
</dbReference>
<name>A0A6P8YI55_THRPL</name>
<dbReference type="CDD" id="cd00170">
    <property type="entry name" value="SEC14"/>
    <property type="match status" value="1"/>
</dbReference>